<name>A0A518G5S5_9BACT</name>
<dbReference type="InterPro" id="IPR000796">
    <property type="entry name" value="Asp_trans"/>
</dbReference>
<evidence type="ECO:0000256" key="2">
    <source>
        <dbReference type="ARBA" id="ARBA00007441"/>
    </source>
</evidence>
<keyword evidence="6" id="KW-0663">Pyridoxal phosphate</keyword>
<feature type="domain" description="Aminotransferase class I/classII large" evidence="7">
    <location>
        <begin position="27"/>
        <end position="390"/>
    </location>
</feature>
<evidence type="ECO:0000313" key="8">
    <source>
        <dbReference type="EMBL" id="QDV23938.1"/>
    </source>
</evidence>
<dbReference type="SUPFAM" id="SSF53383">
    <property type="entry name" value="PLP-dependent transferases"/>
    <property type="match status" value="1"/>
</dbReference>
<proteinExistence type="inferred from homology"/>
<dbReference type="CDD" id="cd00609">
    <property type="entry name" value="AAT_like"/>
    <property type="match status" value="1"/>
</dbReference>
<dbReference type="GO" id="GO:0042802">
    <property type="term" value="F:identical protein binding"/>
    <property type="evidence" value="ECO:0007669"/>
    <property type="project" value="TreeGrafter"/>
</dbReference>
<comment type="subunit">
    <text evidence="3">Homodimer.</text>
</comment>
<dbReference type="Proteomes" id="UP000318017">
    <property type="component" value="Chromosome"/>
</dbReference>
<evidence type="ECO:0000256" key="6">
    <source>
        <dbReference type="ARBA" id="ARBA00022898"/>
    </source>
</evidence>
<evidence type="ECO:0000256" key="5">
    <source>
        <dbReference type="ARBA" id="ARBA00022679"/>
    </source>
</evidence>
<comment type="cofactor">
    <cofactor evidence="1">
        <name>pyridoxal 5'-phosphate</name>
        <dbReference type="ChEBI" id="CHEBI:597326"/>
    </cofactor>
</comment>
<keyword evidence="9" id="KW-1185">Reference proteome</keyword>
<organism evidence="8 9">
    <name type="scientific">Aureliella helgolandensis</name>
    <dbReference type="NCBI Taxonomy" id="2527968"/>
    <lineage>
        <taxon>Bacteria</taxon>
        <taxon>Pseudomonadati</taxon>
        <taxon>Planctomycetota</taxon>
        <taxon>Planctomycetia</taxon>
        <taxon>Pirellulales</taxon>
        <taxon>Pirellulaceae</taxon>
        <taxon>Aureliella</taxon>
    </lineage>
</organism>
<accession>A0A518G5S5</accession>
<comment type="similarity">
    <text evidence="2">Belongs to the class-I pyridoxal-phosphate-dependent aminotransferase family.</text>
</comment>
<evidence type="ECO:0000256" key="4">
    <source>
        <dbReference type="ARBA" id="ARBA00022576"/>
    </source>
</evidence>
<dbReference type="InterPro" id="IPR015421">
    <property type="entry name" value="PyrdxlP-dep_Trfase_major"/>
</dbReference>
<dbReference type="GO" id="GO:0006520">
    <property type="term" value="P:amino acid metabolic process"/>
    <property type="evidence" value="ECO:0007669"/>
    <property type="project" value="InterPro"/>
</dbReference>
<dbReference type="PANTHER" id="PTHR11879:SF22">
    <property type="entry name" value="ASPARTATE AMINOTRANSFERASE, MITOCHONDRIAL"/>
    <property type="match status" value="1"/>
</dbReference>
<dbReference type="PANTHER" id="PTHR11879">
    <property type="entry name" value="ASPARTATE AMINOTRANSFERASE"/>
    <property type="match status" value="1"/>
</dbReference>
<evidence type="ECO:0000313" key="9">
    <source>
        <dbReference type="Proteomes" id="UP000318017"/>
    </source>
</evidence>
<dbReference type="EC" id="2.6.1.1" evidence="8"/>
<dbReference type="PRINTS" id="PR00799">
    <property type="entry name" value="TRANSAMINASE"/>
</dbReference>
<keyword evidence="4 8" id="KW-0032">Aminotransferase</keyword>
<dbReference type="NCBIfam" id="NF006719">
    <property type="entry name" value="PRK09257.1"/>
    <property type="match status" value="1"/>
</dbReference>
<dbReference type="GO" id="GO:0030170">
    <property type="term" value="F:pyridoxal phosphate binding"/>
    <property type="evidence" value="ECO:0007669"/>
    <property type="project" value="InterPro"/>
</dbReference>
<sequence length="396" mass="42876">MFESIALAAPDPILGLTDAFRADARPEKINLTIGVYRDAEGQTPILECVKAAERLLLESEKTKGYLGIEGLPEFLRLASDLALGDLVPASRVAAVQTPGGTGALKVAGDFLAANLRGSRVWTSTPTWPNHTSVFETAGVATESYPYLSADRKSLDLSGMLETLERDGRIGDVVCLHACCHNPTGIDPTRQQWAEIAELLASRGMLPLIDFAYHGFGEGLLEDRVGIQEISKQHQEFMVCSSYSKNFGLYSERVGALLSVCSTDQAATHVSSRLKQSVRSNYSNPPRHGGAIVATILGSSELRSQWEQELAAMRGRIHEMRTRFVEGMASTNCGVDYSFLLDQRGMFSFSGLNAMQVDWLRSERGIYIVGSGRINVAGITPSNLSILTAAIAEATSV</sequence>
<dbReference type="FunFam" id="3.40.640.10:FF:000066">
    <property type="entry name" value="Aspartate aminotransferase"/>
    <property type="match status" value="1"/>
</dbReference>
<dbReference type="InterPro" id="IPR015422">
    <property type="entry name" value="PyrdxlP-dep_Trfase_small"/>
</dbReference>
<evidence type="ECO:0000256" key="3">
    <source>
        <dbReference type="ARBA" id="ARBA00011738"/>
    </source>
</evidence>
<dbReference type="OrthoDB" id="9766445at2"/>
<dbReference type="RefSeq" id="WP_145077227.1">
    <property type="nucleotide sequence ID" value="NZ_CP036298.1"/>
</dbReference>
<keyword evidence="5 8" id="KW-0808">Transferase</keyword>
<dbReference type="EMBL" id="CP036298">
    <property type="protein sequence ID" value="QDV23938.1"/>
    <property type="molecule type" value="Genomic_DNA"/>
</dbReference>
<reference evidence="8 9" key="1">
    <citation type="submission" date="2019-02" db="EMBL/GenBank/DDBJ databases">
        <title>Deep-cultivation of Planctomycetes and their phenomic and genomic characterization uncovers novel biology.</title>
        <authorList>
            <person name="Wiegand S."/>
            <person name="Jogler M."/>
            <person name="Boedeker C."/>
            <person name="Pinto D."/>
            <person name="Vollmers J."/>
            <person name="Rivas-Marin E."/>
            <person name="Kohn T."/>
            <person name="Peeters S.H."/>
            <person name="Heuer A."/>
            <person name="Rast P."/>
            <person name="Oberbeckmann S."/>
            <person name="Bunk B."/>
            <person name="Jeske O."/>
            <person name="Meyerdierks A."/>
            <person name="Storesund J.E."/>
            <person name="Kallscheuer N."/>
            <person name="Luecker S."/>
            <person name="Lage O.M."/>
            <person name="Pohl T."/>
            <person name="Merkel B.J."/>
            <person name="Hornburger P."/>
            <person name="Mueller R.-W."/>
            <person name="Bruemmer F."/>
            <person name="Labrenz M."/>
            <person name="Spormann A.M."/>
            <person name="Op den Camp H."/>
            <person name="Overmann J."/>
            <person name="Amann R."/>
            <person name="Jetten M.S.M."/>
            <person name="Mascher T."/>
            <person name="Medema M.H."/>
            <person name="Devos D.P."/>
            <person name="Kaster A.-K."/>
            <person name="Ovreas L."/>
            <person name="Rohde M."/>
            <person name="Galperin M.Y."/>
            <person name="Jogler C."/>
        </authorList>
    </citation>
    <scope>NUCLEOTIDE SEQUENCE [LARGE SCALE GENOMIC DNA]</scope>
    <source>
        <strain evidence="8 9">Q31a</strain>
    </source>
</reference>
<gene>
    <name evidence="8" type="primary">aspC_1</name>
    <name evidence="8" type="ORF">Q31a_22500</name>
</gene>
<dbReference type="AlphaFoldDB" id="A0A518G5S5"/>
<dbReference type="KEGG" id="ahel:Q31a_22500"/>
<dbReference type="Gene3D" id="3.90.1150.10">
    <property type="entry name" value="Aspartate Aminotransferase, domain 1"/>
    <property type="match status" value="1"/>
</dbReference>
<evidence type="ECO:0000256" key="1">
    <source>
        <dbReference type="ARBA" id="ARBA00001933"/>
    </source>
</evidence>
<dbReference type="Pfam" id="PF00155">
    <property type="entry name" value="Aminotran_1_2"/>
    <property type="match status" value="1"/>
</dbReference>
<protein>
    <submittedName>
        <fullName evidence="8">Aspartate aminotransferase</fullName>
        <ecNumber evidence="8">2.6.1.1</ecNumber>
    </submittedName>
</protein>
<evidence type="ECO:0000259" key="7">
    <source>
        <dbReference type="Pfam" id="PF00155"/>
    </source>
</evidence>
<dbReference type="GO" id="GO:0004069">
    <property type="term" value="F:L-aspartate:2-oxoglutarate aminotransferase activity"/>
    <property type="evidence" value="ECO:0007669"/>
    <property type="project" value="UniProtKB-EC"/>
</dbReference>
<dbReference type="InterPro" id="IPR004839">
    <property type="entry name" value="Aminotransferase_I/II_large"/>
</dbReference>
<dbReference type="Gene3D" id="3.40.640.10">
    <property type="entry name" value="Type I PLP-dependent aspartate aminotransferase-like (Major domain)"/>
    <property type="match status" value="1"/>
</dbReference>
<dbReference type="InterPro" id="IPR015424">
    <property type="entry name" value="PyrdxlP-dep_Trfase"/>
</dbReference>